<evidence type="ECO:0000313" key="4">
    <source>
        <dbReference type="Proteomes" id="UP000026714"/>
    </source>
</evidence>
<keyword evidence="4" id="KW-1185">Reference proteome</keyword>
<organism evidence="3 4">
    <name type="scientific">Sphaerotilus natans subsp. natans DSM 6575</name>
    <dbReference type="NCBI Taxonomy" id="1286631"/>
    <lineage>
        <taxon>Bacteria</taxon>
        <taxon>Pseudomonadati</taxon>
        <taxon>Pseudomonadota</taxon>
        <taxon>Betaproteobacteria</taxon>
        <taxon>Burkholderiales</taxon>
        <taxon>Sphaerotilaceae</taxon>
        <taxon>Sphaerotilus</taxon>
    </lineage>
</organism>
<dbReference type="GO" id="GO:0009279">
    <property type="term" value="C:cell outer membrane"/>
    <property type="evidence" value="ECO:0007669"/>
    <property type="project" value="UniProtKB-SubCell"/>
</dbReference>
<dbReference type="Gene3D" id="2.40.160.20">
    <property type="match status" value="1"/>
</dbReference>
<dbReference type="Proteomes" id="UP000026714">
    <property type="component" value="Unassembled WGS sequence"/>
</dbReference>
<comment type="caution">
    <text evidence="3">The sequence shown here is derived from an EMBL/GenBank/DDBJ whole genome shotgun (WGS) entry which is preliminary data.</text>
</comment>
<keyword evidence="2" id="KW-0732">Signal</keyword>
<dbReference type="STRING" id="34103.SAMN05421778_102239"/>
<gene>
    <name evidence="3" type="ORF">X805_14200</name>
</gene>
<protein>
    <submittedName>
        <fullName evidence="3">OmpW family protein</fullName>
    </submittedName>
</protein>
<dbReference type="AlphaFoldDB" id="A0A059KPP8"/>
<evidence type="ECO:0000256" key="1">
    <source>
        <dbReference type="ARBA" id="ARBA00004442"/>
    </source>
</evidence>
<dbReference type="PATRIC" id="fig|1286631.3.peg.1402"/>
<dbReference type="EMBL" id="AZRA01000032">
    <property type="protein sequence ID" value="KDB53058.1"/>
    <property type="molecule type" value="Genomic_DNA"/>
</dbReference>
<name>A0A059KPP8_9BURK</name>
<dbReference type="PANTHER" id="PTHR36920">
    <property type="match status" value="1"/>
</dbReference>
<evidence type="ECO:0000256" key="2">
    <source>
        <dbReference type="SAM" id="SignalP"/>
    </source>
</evidence>
<dbReference type="InterPro" id="IPR011250">
    <property type="entry name" value="OMP/PagP_B-barrel"/>
</dbReference>
<evidence type="ECO:0000313" key="3">
    <source>
        <dbReference type="EMBL" id="KDB53058.1"/>
    </source>
</evidence>
<dbReference type="eggNOG" id="COG3047">
    <property type="taxonomic scope" value="Bacteria"/>
</dbReference>
<dbReference type="InterPro" id="IPR005618">
    <property type="entry name" value="OMPW"/>
</dbReference>
<feature type="signal peptide" evidence="2">
    <location>
        <begin position="1"/>
        <end position="22"/>
    </location>
</feature>
<dbReference type="Pfam" id="PF03922">
    <property type="entry name" value="OmpW"/>
    <property type="match status" value="1"/>
</dbReference>
<comment type="subcellular location">
    <subcellularLocation>
        <location evidence="1">Cell outer membrane</location>
    </subcellularLocation>
</comment>
<accession>A0A059KPP8</accession>
<reference evidence="3 4" key="1">
    <citation type="journal article" date="2014" name="FEMS Microbiol. Ecol.">
        <title>Sphaerotilus natans encrusted with nanoball-shaped Fe(III) oxide minerals formed by nitrate-reducing mixotrophic Fe(II) oxidation.</title>
        <authorList>
            <person name="Park S."/>
            <person name="Kim D.H."/>
            <person name="Lee J.H."/>
            <person name="Hur H.G."/>
        </authorList>
    </citation>
    <scope>NUCLEOTIDE SEQUENCE [LARGE SCALE GENOMIC DNA]</scope>
    <source>
        <strain evidence="3 4">DSM 6575</strain>
    </source>
</reference>
<dbReference type="PANTHER" id="PTHR36920:SF1">
    <property type="entry name" value="OUTER MEMBRANE PROTEIN W"/>
    <property type="match status" value="1"/>
</dbReference>
<dbReference type="SUPFAM" id="SSF56925">
    <property type="entry name" value="OMPA-like"/>
    <property type="match status" value="1"/>
</dbReference>
<proteinExistence type="predicted"/>
<dbReference type="GO" id="GO:0055085">
    <property type="term" value="P:transmembrane transport"/>
    <property type="evidence" value="ECO:0007669"/>
    <property type="project" value="TreeGrafter"/>
</dbReference>
<sequence length="201" mass="21264">MNKTCLALAAVAALVATPLASAQNAAGDLVMRARVVHLDPANKDSIPGLDVGINSKVLPEVDFTYFISPNLAAELILTYPQKQDVKADGTKIGTLKHLPPTLTLQYHFTDLGLGALKPYVGAGLNYTRFSNVSLPSGLSIDKNSFGGALQIGTDFAIDKNWSVNLDVKKVWIRTDLSAAGATLGKIKVDPVLVGVGVGYKF</sequence>
<feature type="chain" id="PRO_5001576660" evidence="2">
    <location>
        <begin position="23"/>
        <end position="201"/>
    </location>
</feature>
<dbReference type="RefSeq" id="WP_037479886.1">
    <property type="nucleotide sequence ID" value="NZ_AZRA01000032.1"/>
</dbReference>